<dbReference type="KEGG" id="rhi:NGR_c32530"/>
<keyword evidence="4 6" id="KW-1133">Transmembrane helix</keyword>
<evidence type="ECO:0000256" key="4">
    <source>
        <dbReference type="ARBA" id="ARBA00022989"/>
    </source>
</evidence>
<sequence>MSVRAFRGGEAAVQNLRHFSQNLKRYKRNQRRMHESAGKSACPAVSPRITDRENAMEFVPSLPTLLAFAAASLLLAATPGPDMTLSISRALAQGKKAALFVVVGTGLGIVVHTLLVAFGISALITASPTAFLVLKTGGAAYLLWLAIQAIRYGSSLSVTKVAEAKGSALSNIATGFSVNILNPKVVIFFMTFLPQFVSADDPAVTGKLLFLGFFFIAIGMPVNALVVLAADWLAAWLQRNRRAMRAIDYSFAGVFSVFAVKIFLTQSR</sequence>
<evidence type="ECO:0000256" key="3">
    <source>
        <dbReference type="ARBA" id="ARBA00022692"/>
    </source>
</evidence>
<feature type="transmembrane region" description="Helical" evidence="6">
    <location>
        <begin position="246"/>
        <end position="264"/>
    </location>
</feature>
<dbReference type="eggNOG" id="COG1280">
    <property type="taxonomic scope" value="Bacteria"/>
</dbReference>
<dbReference type="PANTHER" id="PTHR30086">
    <property type="entry name" value="ARGININE EXPORTER PROTEIN ARGO"/>
    <property type="match status" value="1"/>
</dbReference>
<dbReference type="GO" id="GO:0015171">
    <property type="term" value="F:amino acid transmembrane transporter activity"/>
    <property type="evidence" value="ECO:0007669"/>
    <property type="project" value="TreeGrafter"/>
</dbReference>
<feature type="transmembrane region" description="Helical" evidence="6">
    <location>
        <begin position="98"/>
        <end position="124"/>
    </location>
</feature>
<evidence type="ECO:0000256" key="5">
    <source>
        <dbReference type="ARBA" id="ARBA00023136"/>
    </source>
</evidence>
<evidence type="ECO:0000313" key="8">
    <source>
        <dbReference type="Proteomes" id="UP000001054"/>
    </source>
</evidence>
<comment type="subcellular location">
    <subcellularLocation>
        <location evidence="1">Cell membrane</location>
        <topology evidence="1">Multi-pass membrane protein</topology>
    </subcellularLocation>
</comment>
<dbReference type="Proteomes" id="UP000001054">
    <property type="component" value="Chromosome"/>
</dbReference>
<keyword evidence="8" id="KW-1185">Reference proteome</keyword>
<dbReference type="HOGENOM" id="CLU_079569_3_2_5"/>
<accession>C3MAJ2</accession>
<dbReference type="OrthoDB" id="9804822at2"/>
<feature type="transmembrane region" description="Helical" evidence="6">
    <location>
        <begin position="168"/>
        <end position="190"/>
    </location>
</feature>
<evidence type="ECO:0000256" key="6">
    <source>
        <dbReference type="SAM" id="Phobius"/>
    </source>
</evidence>
<organism evidence="7 8">
    <name type="scientific">Sinorhizobium fredii (strain NBRC 101917 / NGR234)</name>
    <dbReference type="NCBI Taxonomy" id="394"/>
    <lineage>
        <taxon>Bacteria</taxon>
        <taxon>Pseudomonadati</taxon>
        <taxon>Pseudomonadota</taxon>
        <taxon>Alphaproteobacteria</taxon>
        <taxon>Hyphomicrobiales</taxon>
        <taxon>Rhizobiaceae</taxon>
        <taxon>Sinorhizobium/Ensifer group</taxon>
        <taxon>Sinorhizobium</taxon>
    </lineage>
</organism>
<dbReference type="PANTHER" id="PTHR30086:SF20">
    <property type="entry name" value="ARGININE EXPORTER PROTEIN ARGO-RELATED"/>
    <property type="match status" value="1"/>
</dbReference>
<evidence type="ECO:0000313" key="7">
    <source>
        <dbReference type="EMBL" id="ACP26985.1"/>
    </source>
</evidence>
<gene>
    <name evidence="7" type="ordered locus">NGR_c32530</name>
</gene>
<protein>
    <submittedName>
        <fullName evidence="7">Lysine exporter protein</fullName>
    </submittedName>
</protein>
<dbReference type="AlphaFoldDB" id="C3MAJ2"/>
<dbReference type="EMBL" id="CP001389">
    <property type="protein sequence ID" value="ACP26985.1"/>
    <property type="molecule type" value="Genomic_DNA"/>
</dbReference>
<dbReference type="GO" id="GO:0005886">
    <property type="term" value="C:plasma membrane"/>
    <property type="evidence" value="ECO:0007669"/>
    <property type="project" value="UniProtKB-SubCell"/>
</dbReference>
<feature type="transmembrane region" description="Helical" evidence="6">
    <location>
        <begin position="210"/>
        <end position="234"/>
    </location>
</feature>
<evidence type="ECO:0000256" key="2">
    <source>
        <dbReference type="ARBA" id="ARBA00022475"/>
    </source>
</evidence>
<keyword evidence="2" id="KW-1003">Cell membrane</keyword>
<evidence type="ECO:0000256" key="1">
    <source>
        <dbReference type="ARBA" id="ARBA00004651"/>
    </source>
</evidence>
<reference evidence="7 8" key="1">
    <citation type="journal article" date="2009" name="Appl. Environ. Microbiol.">
        <title>Rhizobium sp. strain NGR234 possesses a remarkable number of secretion systems.</title>
        <authorList>
            <person name="Schmeisser C."/>
            <person name="Liesegang H."/>
            <person name="Krysciak D."/>
            <person name="Bakkou N."/>
            <person name="Le Quere A."/>
            <person name="Wollherr A."/>
            <person name="Heinemeyer I."/>
            <person name="Morgenstern B."/>
            <person name="Pommerening-Roeser A."/>
            <person name="Flores M."/>
            <person name="Palacios R."/>
            <person name="Brenner S."/>
            <person name="Gottschalk G."/>
            <person name="Schmitz R.A."/>
            <person name="Broughton W.J."/>
            <person name="Perret X."/>
            <person name="Strittmatter A.W."/>
            <person name="Streit W.R."/>
        </authorList>
    </citation>
    <scope>NUCLEOTIDE SEQUENCE [LARGE SCALE GENOMIC DNA]</scope>
    <source>
        <strain evidence="8">NBRC 101917 / NGR234</strain>
    </source>
</reference>
<dbReference type="PATRIC" id="fig|394.7.peg.6095"/>
<keyword evidence="5 6" id="KW-0472">Membrane</keyword>
<proteinExistence type="predicted"/>
<name>C3MAJ2_SINFN</name>
<feature type="transmembrane region" description="Helical" evidence="6">
    <location>
        <begin position="130"/>
        <end position="147"/>
    </location>
</feature>
<dbReference type="InterPro" id="IPR001123">
    <property type="entry name" value="LeuE-type"/>
</dbReference>
<keyword evidence="3 6" id="KW-0812">Transmembrane</keyword>
<dbReference type="Pfam" id="PF01810">
    <property type="entry name" value="LysE"/>
    <property type="match status" value="1"/>
</dbReference>
<feature type="transmembrane region" description="Helical" evidence="6">
    <location>
        <begin position="58"/>
        <end position="77"/>
    </location>
</feature>